<reference evidence="3 4" key="1">
    <citation type="journal article" date="2024" name="J. Plant Pathol.">
        <title>Sequence and assembly of the genome of Seiridium unicorne, isolate CBS 538.82, causal agent of cypress canker disease.</title>
        <authorList>
            <person name="Scali E."/>
            <person name="Rocca G.D."/>
            <person name="Danti R."/>
            <person name="Garbelotto M."/>
            <person name="Barberini S."/>
            <person name="Baroncelli R."/>
            <person name="Emiliani G."/>
        </authorList>
    </citation>
    <scope>NUCLEOTIDE SEQUENCE [LARGE SCALE GENOMIC DNA]</scope>
    <source>
        <strain evidence="3 4">BM-138-508</strain>
    </source>
</reference>
<evidence type="ECO:0000313" key="4">
    <source>
        <dbReference type="Proteomes" id="UP001408356"/>
    </source>
</evidence>
<evidence type="ECO:0000256" key="2">
    <source>
        <dbReference type="SAM" id="SignalP"/>
    </source>
</evidence>
<organism evidence="3 4">
    <name type="scientific">Seiridium unicorne</name>
    <dbReference type="NCBI Taxonomy" id="138068"/>
    <lineage>
        <taxon>Eukaryota</taxon>
        <taxon>Fungi</taxon>
        <taxon>Dikarya</taxon>
        <taxon>Ascomycota</taxon>
        <taxon>Pezizomycotina</taxon>
        <taxon>Sordariomycetes</taxon>
        <taxon>Xylariomycetidae</taxon>
        <taxon>Amphisphaeriales</taxon>
        <taxon>Sporocadaceae</taxon>
        <taxon>Seiridium</taxon>
    </lineage>
</organism>
<keyword evidence="2" id="KW-0732">Signal</keyword>
<proteinExistence type="predicted"/>
<comment type="caution">
    <text evidence="3">The sequence shown here is derived from an EMBL/GenBank/DDBJ whole genome shotgun (WGS) entry which is preliminary data.</text>
</comment>
<feature type="signal peptide" evidence="2">
    <location>
        <begin position="1"/>
        <end position="21"/>
    </location>
</feature>
<feature type="region of interest" description="Disordered" evidence="1">
    <location>
        <begin position="425"/>
        <end position="447"/>
    </location>
</feature>
<dbReference type="EMBL" id="JARVKF010000046">
    <property type="protein sequence ID" value="KAK9424138.1"/>
    <property type="molecule type" value="Genomic_DNA"/>
</dbReference>
<protein>
    <submittedName>
        <fullName evidence="3">Uncharacterized protein</fullName>
    </submittedName>
</protein>
<evidence type="ECO:0000313" key="3">
    <source>
        <dbReference type="EMBL" id="KAK9424138.1"/>
    </source>
</evidence>
<sequence length="552" mass="58573">MYFNLIYIAIAFAALFAGSLCQTADVGFALDGAIEGASATDTTFNTGGTISVNGWTVTVPKNLQVGFPVAWVPWTDFAASYRAGSFPNYELSVVGNVVSGKPIAGQVYISQLFTQRSSGFIQKVNFDGSIRIANGPTIRINDPTAVYSVGYTGSPFMTADDENPSISSFSGFPMCVPRSATDPLCPSSNRPTIATTGTQQGTLTAPDPLVMAPFVAGDFIEYSGFRSGDEIICFEITATNIQIVTGATTANGRPSYIRMEDAIIGVYTTDVNAEAYRRWKFVGYTSDPAGSPLIVSAIDIDVCTGKETFRSVTSAIVDTAAGETRNKFDVRLKTGQSGDVYTREYVIETNTATKLTKNNITAGRYIQPVTEWIQPELVNPGLAPLANDFSRFSHLTKGLGLDAAGNIWGPLSPFPQTGVTVFDISSCPPPPSSTTTPSSTPPTTTPTPTVIPVDTVTVTAATWTSSGGGTLTVTCTSSNTNSTQVGMLLDYTLLKEGTTTFNVVMTPVTNQPGTWTFSSVKIKQPSSVNCHSKLGGQKISTVTARKRRALPV</sequence>
<feature type="chain" id="PRO_5045483416" evidence="2">
    <location>
        <begin position="22"/>
        <end position="552"/>
    </location>
</feature>
<accession>A0ABR2VBY3</accession>
<gene>
    <name evidence="3" type="ORF">SUNI508_03626</name>
</gene>
<keyword evidence="4" id="KW-1185">Reference proteome</keyword>
<evidence type="ECO:0000256" key="1">
    <source>
        <dbReference type="SAM" id="MobiDB-lite"/>
    </source>
</evidence>
<dbReference type="Proteomes" id="UP001408356">
    <property type="component" value="Unassembled WGS sequence"/>
</dbReference>
<name>A0ABR2VBY3_9PEZI</name>